<dbReference type="GO" id="GO:0005634">
    <property type="term" value="C:nucleus"/>
    <property type="evidence" value="ECO:0007669"/>
    <property type="project" value="UniProtKB-ARBA"/>
</dbReference>
<dbReference type="InterPro" id="IPR029000">
    <property type="entry name" value="Cyclophilin-like_dom_sf"/>
</dbReference>
<dbReference type="PANTHER" id="PTHR45625:SF4">
    <property type="entry name" value="PEPTIDYLPROLYL ISOMERASE DOMAIN AND WD REPEAT-CONTAINING PROTEIN 1"/>
    <property type="match status" value="1"/>
</dbReference>
<dbReference type="SMART" id="SM00320">
    <property type="entry name" value="WD40"/>
    <property type="match status" value="4"/>
</dbReference>
<dbReference type="GO" id="GO:0003755">
    <property type="term" value="F:peptidyl-prolyl cis-trans isomerase activity"/>
    <property type="evidence" value="ECO:0007669"/>
    <property type="project" value="UniProtKB-KW"/>
</dbReference>
<dbReference type="PROSITE" id="PS50294">
    <property type="entry name" value="WD_REPEATS_REGION"/>
    <property type="match status" value="1"/>
</dbReference>
<dbReference type="InterPro" id="IPR015943">
    <property type="entry name" value="WD40/YVTN_repeat-like_dom_sf"/>
</dbReference>
<dbReference type="CDD" id="cd01927">
    <property type="entry name" value="cyclophilin_WD40"/>
    <property type="match status" value="1"/>
</dbReference>
<evidence type="ECO:0000256" key="1">
    <source>
        <dbReference type="ARBA" id="ARBA00000971"/>
    </source>
</evidence>
<reference evidence="12" key="2">
    <citation type="submission" date="2018-07" db="EMBL/GenBank/DDBJ databases">
        <authorList>
            <person name="Quirk P.G."/>
            <person name="Krulwich T.A."/>
        </authorList>
    </citation>
    <scope>NUCLEOTIDE SEQUENCE</scope>
</reference>
<dbReference type="PROSITE" id="PS50082">
    <property type="entry name" value="WD_REPEATS_2"/>
    <property type="match status" value="2"/>
</dbReference>
<dbReference type="EMBL" id="UFQS01000650">
    <property type="protein sequence ID" value="SSX05751.1"/>
    <property type="molecule type" value="Genomic_DNA"/>
</dbReference>
<dbReference type="Pfam" id="PF00160">
    <property type="entry name" value="Pro_isomerase"/>
    <property type="match status" value="1"/>
</dbReference>
<dbReference type="EC" id="5.2.1.8" evidence="3"/>
<evidence type="ECO:0000256" key="6">
    <source>
        <dbReference type="ARBA" id="ARBA00023110"/>
    </source>
</evidence>
<feature type="domain" description="PPIase cyclophilin-type" evidence="10">
    <location>
        <begin position="461"/>
        <end position="616"/>
    </location>
</feature>
<protein>
    <recommendedName>
        <fullName evidence="3">peptidylprolyl isomerase</fullName>
        <ecNumber evidence="3">5.2.1.8</ecNumber>
    </recommendedName>
</protein>
<evidence type="ECO:0000256" key="8">
    <source>
        <dbReference type="PROSITE-ProRule" id="PRU00221"/>
    </source>
</evidence>
<dbReference type="PANTHER" id="PTHR45625">
    <property type="entry name" value="PEPTIDYL-PROLYL CIS-TRANS ISOMERASE-RELATED"/>
    <property type="match status" value="1"/>
</dbReference>
<dbReference type="OMA" id="GMVEYWR"/>
<evidence type="ECO:0000256" key="2">
    <source>
        <dbReference type="ARBA" id="ARBA00007365"/>
    </source>
</evidence>
<evidence type="ECO:0000313" key="12">
    <source>
        <dbReference type="EMBL" id="SSX26110.1"/>
    </source>
</evidence>
<dbReference type="FunFam" id="2.40.100.10:FF:000003">
    <property type="entry name" value="Peptidylprolyl isomerase domain and WD repeat-containing 1"/>
    <property type="match status" value="1"/>
</dbReference>
<name>A0A336KNQ4_CULSO</name>
<evidence type="ECO:0000256" key="7">
    <source>
        <dbReference type="ARBA" id="ARBA00023235"/>
    </source>
</evidence>
<dbReference type="SUPFAM" id="SSF50891">
    <property type="entry name" value="Cyclophilin-like"/>
    <property type="match status" value="1"/>
</dbReference>
<reference evidence="11" key="1">
    <citation type="submission" date="2018-04" db="EMBL/GenBank/DDBJ databases">
        <authorList>
            <person name="Go L.Y."/>
            <person name="Mitchell J.A."/>
        </authorList>
    </citation>
    <scope>NUCLEOTIDE SEQUENCE</scope>
    <source>
        <tissue evidence="11">Whole organism</tissue>
    </source>
</reference>
<sequence>MSDEESNLGKRPASEGSGSDEEQIGPCVADAAPIKKRKVLEYESLYLSNLPNTDCYEKSFMHRDIISNIVVTKTDFLITGSVDGHVKFWKKQEEGIEFVKHFRSHLGSVVSLSANSNGTYLCSAANDKSLKIFDVINFDMINMMKLDYIPLTTEWVHSPGDAISALAVSDQDSNKIYIYDAQGTNTPLHVLDKFHSKPINVIKYNLAYETVISVDKSGILEYWQSPKHEYKFPKSVAFDSKLDTSLFEFAKNKTVVTGLDFSPDGKRFATISTDRKVRVFSFLTGKLLRVYDESLARYSEQQQTAQALPNMEFGRRMANERDLEKSNSLHMSNIVFDISGHFILYPTMLGVKVVNIETNRCAKILGKGDNIRPLHITLFQGRIKRSKAAPTLEHEASDNPGINAGVSDPTLFSTAYKKQRFYLYSRRLPSDLQEVDRDVFNEKPSKEDVISATDGQGTQRIYDHAVIHTTSGDIHMQLFGKECPKTVENFCVHTKNGYYNGHIFHRVIKGFMIQTGDPTGTGSGGQSIWGEDFQDEFSPNLRHDRPYTVSMANAGPNTNGSQFFITTLPTPWLDNKHTVFGRVHKGMEIVQAISSVKTNPKTDKPYEDIKIISINLS</sequence>
<keyword evidence="7" id="KW-0413">Isomerase</keyword>
<dbReference type="PROSITE" id="PS50072">
    <property type="entry name" value="CSA_PPIASE_2"/>
    <property type="match status" value="1"/>
</dbReference>
<dbReference type="InterPro" id="IPR044666">
    <property type="entry name" value="Cyclophilin_A-like"/>
</dbReference>
<evidence type="ECO:0000256" key="4">
    <source>
        <dbReference type="ARBA" id="ARBA00022574"/>
    </source>
</evidence>
<keyword evidence="5" id="KW-0677">Repeat</keyword>
<evidence type="ECO:0000256" key="3">
    <source>
        <dbReference type="ARBA" id="ARBA00013194"/>
    </source>
</evidence>
<comment type="catalytic activity">
    <reaction evidence="1">
        <text>[protein]-peptidylproline (omega=180) = [protein]-peptidylproline (omega=0)</text>
        <dbReference type="Rhea" id="RHEA:16237"/>
        <dbReference type="Rhea" id="RHEA-COMP:10747"/>
        <dbReference type="Rhea" id="RHEA-COMP:10748"/>
        <dbReference type="ChEBI" id="CHEBI:83833"/>
        <dbReference type="ChEBI" id="CHEBI:83834"/>
        <dbReference type="EC" id="5.2.1.8"/>
    </reaction>
</comment>
<dbReference type="VEuPathDB" id="VectorBase:CSON013116"/>
<evidence type="ECO:0000313" key="11">
    <source>
        <dbReference type="EMBL" id="SSX05751.1"/>
    </source>
</evidence>
<dbReference type="Pfam" id="PF00400">
    <property type="entry name" value="WD40"/>
    <property type="match status" value="2"/>
</dbReference>
<dbReference type="Gene3D" id="2.40.100.10">
    <property type="entry name" value="Cyclophilin-like"/>
    <property type="match status" value="1"/>
</dbReference>
<dbReference type="InterPro" id="IPR036322">
    <property type="entry name" value="WD40_repeat_dom_sf"/>
</dbReference>
<feature type="repeat" description="WD" evidence="8">
    <location>
        <begin position="102"/>
        <end position="143"/>
    </location>
</feature>
<dbReference type="InterPro" id="IPR001680">
    <property type="entry name" value="WD40_rpt"/>
</dbReference>
<feature type="repeat" description="WD" evidence="8">
    <location>
        <begin position="249"/>
        <end position="290"/>
    </location>
</feature>
<dbReference type="PRINTS" id="PR00153">
    <property type="entry name" value="CSAPPISMRASE"/>
</dbReference>
<keyword evidence="6" id="KW-0697">Rotamase</keyword>
<dbReference type="SUPFAM" id="SSF50978">
    <property type="entry name" value="WD40 repeat-like"/>
    <property type="match status" value="1"/>
</dbReference>
<comment type="similarity">
    <text evidence="2">Belongs to the cyclophilin-type PPIase family.</text>
</comment>
<organism evidence="11">
    <name type="scientific">Culicoides sonorensis</name>
    <name type="common">Biting midge</name>
    <dbReference type="NCBI Taxonomy" id="179676"/>
    <lineage>
        <taxon>Eukaryota</taxon>
        <taxon>Metazoa</taxon>
        <taxon>Ecdysozoa</taxon>
        <taxon>Arthropoda</taxon>
        <taxon>Hexapoda</taxon>
        <taxon>Insecta</taxon>
        <taxon>Pterygota</taxon>
        <taxon>Neoptera</taxon>
        <taxon>Endopterygota</taxon>
        <taxon>Diptera</taxon>
        <taxon>Nematocera</taxon>
        <taxon>Chironomoidea</taxon>
        <taxon>Ceratopogonidae</taxon>
        <taxon>Ceratopogoninae</taxon>
        <taxon>Culicoides</taxon>
        <taxon>Monoculicoides</taxon>
    </lineage>
</organism>
<evidence type="ECO:0000256" key="9">
    <source>
        <dbReference type="SAM" id="MobiDB-lite"/>
    </source>
</evidence>
<dbReference type="AlphaFoldDB" id="A0A336KNQ4"/>
<dbReference type="FunFam" id="2.130.10.10:FF:000450">
    <property type="entry name" value="Peptidylprolyl isomerase domain and WD-repeat protein 1"/>
    <property type="match status" value="1"/>
</dbReference>
<accession>A0A336KNQ4</accession>
<dbReference type="EMBL" id="UFQT01000650">
    <property type="protein sequence ID" value="SSX26110.1"/>
    <property type="molecule type" value="Genomic_DNA"/>
</dbReference>
<dbReference type="Gene3D" id="2.130.10.10">
    <property type="entry name" value="YVTN repeat-like/Quinoprotein amine dehydrogenase"/>
    <property type="match status" value="2"/>
</dbReference>
<keyword evidence="4 8" id="KW-0853">WD repeat</keyword>
<proteinExistence type="inferred from homology"/>
<gene>
    <name evidence="11" type="primary">CSON013116</name>
</gene>
<feature type="region of interest" description="Disordered" evidence="9">
    <location>
        <begin position="1"/>
        <end position="25"/>
    </location>
</feature>
<evidence type="ECO:0000256" key="5">
    <source>
        <dbReference type="ARBA" id="ARBA00022737"/>
    </source>
</evidence>
<dbReference type="InterPro" id="IPR002130">
    <property type="entry name" value="Cyclophilin-type_PPIase_dom"/>
</dbReference>
<evidence type="ECO:0000259" key="10">
    <source>
        <dbReference type="PROSITE" id="PS50072"/>
    </source>
</evidence>